<feature type="transmembrane region" description="Helical" evidence="9">
    <location>
        <begin position="241"/>
        <end position="261"/>
    </location>
</feature>
<evidence type="ECO:0000259" key="10">
    <source>
        <dbReference type="Pfam" id="PF07885"/>
    </source>
</evidence>
<dbReference type="AlphaFoldDB" id="A0A0N4U0F0"/>
<dbReference type="Proteomes" id="UP000274756">
    <property type="component" value="Unassembled WGS sequence"/>
</dbReference>
<dbReference type="Proteomes" id="UP000038040">
    <property type="component" value="Unplaced"/>
</dbReference>
<keyword evidence="13" id="KW-1185">Reference proteome</keyword>
<name>A0A0N4U0F0_DRAME</name>
<organism evidence="12 14">
    <name type="scientific">Dracunculus medinensis</name>
    <name type="common">Guinea worm</name>
    <dbReference type="NCBI Taxonomy" id="318479"/>
    <lineage>
        <taxon>Eukaryota</taxon>
        <taxon>Metazoa</taxon>
        <taxon>Ecdysozoa</taxon>
        <taxon>Nematoda</taxon>
        <taxon>Chromadorea</taxon>
        <taxon>Rhabditida</taxon>
        <taxon>Spirurina</taxon>
        <taxon>Dracunculoidea</taxon>
        <taxon>Dracunculidae</taxon>
        <taxon>Dracunculus</taxon>
    </lineage>
</organism>
<evidence type="ECO:0000256" key="6">
    <source>
        <dbReference type="ARBA" id="ARBA00023136"/>
    </source>
</evidence>
<feature type="transmembrane region" description="Helical" evidence="9">
    <location>
        <begin position="268"/>
        <end position="289"/>
    </location>
</feature>
<reference evidence="11 13" key="2">
    <citation type="submission" date="2018-11" db="EMBL/GenBank/DDBJ databases">
        <authorList>
            <consortium name="Pathogen Informatics"/>
        </authorList>
    </citation>
    <scope>NUCLEOTIDE SEQUENCE [LARGE SCALE GENOMIC DNA]</scope>
</reference>
<sequence length="308" mass="35798">MLRFDQLKLAYNKFRFNVVLPFIILISYTLLGAAIFRSLELHRDQNEREVFRKSYSYAFDQMIKRIMEIRCDDQIIRNDENLQVKYTKEAIDWLFHYLNFTDIISERTESSPWSWYGAMFYAGQLYTTIGYGLPVAKTKAGQIASIFYIMIGIPIFLIILKDGKRNQGYMKWVQIGENGNHKNNSTIEFDIEENSSFQSNDLKKRRSQDHAFPIPIALTILVFWIGFSAALFCLWETEWGYLTSVYFFFVSISTVGLGDIVPGNKDMMLVNFLLILIGLALLSMCINLIQVLDYIFLNGTKLPKISTF</sequence>
<keyword evidence="7 8" id="KW-0407">Ion channel</keyword>
<dbReference type="OrthoDB" id="297496at2759"/>
<dbReference type="PANTHER" id="PTHR11003:SF334">
    <property type="entry name" value="FI03418P"/>
    <property type="match status" value="1"/>
</dbReference>
<proteinExistence type="inferred from homology"/>
<evidence type="ECO:0000313" key="12">
    <source>
        <dbReference type="Proteomes" id="UP000038040"/>
    </source>
</evidence>
<evidence type="ECO:0000256" key="5">
    <source>
        <dbReference type="ARBA" id="ARBA00023065"/>
    </source>
</evidence>
<dbReference type="PANTHER" id="PTHR11003">
    <property type="entry name" value="POTASSIUM CHANNEL, SUBFAMILY K"/>
    <property type="match status" value="1"/>
</dbReference>
<keyword evidence="5 8" id="KW-0406">Ion transport</keyword>
<dbReference type="GO" id="GO:0005886">
    <property type="term" value="C:plasma membrane"/>
    <property type="evidence" value="ECO:0007669"/>
    <property type="project" value="TreeGrafter"/>
</dbReference>
<feature type="domain" description="Potassium channel" evidence="10">
    <location>
        <begin position="220"/>
        <end position="290"/>
    </location>
</feature>
<evidence type="ECO:0000256" key="8">
    <source>
        <dbReference type="RuleBase" id="RU003857"/>
    </source>
</evidence>
<dbReference type="STRING" id="318479.A0A0N4U0F0"/>
<feature type="transmembrane region" description="Helical" evidence="9">
    <location>
        <begin position="20"/>
        <end position="39"/>
    </location>
</feature>
<feature type="domain" description="Potassium channel" evidence="10">
    <location>
        <begin position="98"/>
        <end position="162"/>
    </location>
</feature>
<evidence type="ECO:0000256" key="4">
    <source>
        <dbReference type="ARBA" id="ARBA00022989"/>
    </source>
</evidence>
<dbReference type="WBParaSite" id="DME_0000002601-mRNA-1">
    <property type="protein sequence ID" value="DME_0000002601-mRNA-1"/>
    <property type="gene ID" value="DME_0000002601"/>
</dbReference>
<evidence type="ECO:0000256" key="3">
    <source>
        <dbReference type="ARBA" id="ARBA00022692"/>
    </source>
</evidence>
<dbReference type="PRINTS" id="PR01333">
    <property type="entry name" value="2POREKCHANEL"/>
</dbReference>
<reference evidence="14" key="1">
    <citation type="submission" date="2017-02" db="UniProtKB">
        <authorList>
            <consortium name="WormBaseParasite"/>
        </authorList>
    </citation>
    <scope>IDENTIFICATION</scope>
</reference>
<feature type="transmembrane region" description="Helical" evidence="9">
    <location>
        <begin position="212"/>
        <end position="235"/>
    </location>
</feature>
<evidence type="ECO:0000313" key="14">
    <source>
        <dbReference type="WBParaSite" id="DME_0000002601-mRNA-1"/>
    </source>
</evidence>
<dbReference type="SUPFAM" id="SSF81324">
    <property type="entry name" value="Voltage-gated potassium channels"/>
    <property type="match status" value="2"/>
</dbReference>
<keyword evidence="4 9" id="KW-1133">Transmembrane helix</keyword>
<dbReference type="Gene3D" id="1.10.287.70">
    <property type="match status" value="1"/>
</dbReference>
<dbReference type="EMBL" id="UYYG01001150">
    <property type="protein sequence ID" value="VDN54413.1"/>
    <property type="molecule type" value="Genomic_DNA"/>
</dbReference>
<dbReference type="InterPro" id="IPR013099">
    <property type="entry name" value="K_chnl_dom"/>
</dbReference>
<comment type="similarity">
    <text evidence="8">Belongs to the two pore domain potassium channel (TC 1.A.1.8) family.</text>
</comment>
<evidence type="ECO:0000313" key="13">
    <source>
        <dbReference type="Proteomes" id="UP000274756"/>
    </source>
</evidence>
<evidence type="ECO:0000256" key="7">
    <source>
        <dbReference type="ARBA" id="ARBA00023303"/>
    </source>
</evidence>
<accession>A0A0N4U0F0</accession>
<evidence type="ECO:0000256" key="1">
    <source>
        <dbReference type="ARBA" id="ARBA00004141"/>
    </source>
</evidence>
<dbReference type="GO" id="GO:0022841">
    <property type="term" value="F:potassium ion leak channel activity"/>
    <property type="evidence" value="ECO:0007669"/>
    <property type="project" value="TreeGrafter"/>
</dbReference>
<keyword evidence="6 9" id="KW-0472">Membrane</keyword>
<protein>
    <submittedName>
        <fullName evidence="14">Ion channel</fullName>
    </submittedName>
</protein>
<feature type="transmembrane region" description="Helical" evidence="9">
    <location>
        <begin position="140"/>
        <end position="160"/>
    </location>
</feature>
<gene>
    <name evidence="11" type="ORF">DME_LOCUS4386</name>
</gene>
<dbReference type="GO" id="GO:0030322">
    <property type="term" value="P:stabilization of membrane potential"/>
    <property type="evidence" value="ECO:0007669"/>
    <property type="project" value="TreeGrafter"/>
</dbReference>
<keyword evidence="3 8" id="KW-0812">Transmembrane</keyword>
<dbReference type="InterPro" id="IPR003280">
    <property type="entry name" value="2pore_dom_K_chnl"/>
</dbReference>
<dbReference type="GO" id="GO:0015271">
    <property type="term" value="F:outward rectifier potassium channel activity"/>
    <property type="evidence" value="ECO:0007669"/>
    <property type="project" value="TreeGrafter"/>
</dbReference>
<evidence type="ECO:0000256" key="2">
    <source>
        <dbReference type="ARBA" id="ARBA00022448"/>
    </source>
</evidence>
<evidence type="ECO:0000313" key="11">
    <source>
        <dbReference type="EMBL" id="VDN54413.1"/>
    </source>
</evidence>
<keyword evidence="2 8" id="KW-0813">Transport</keyword>
<dbReference type="Pfam" id="PF07885">
    <property type="entry name" value="Ion_trans_2"/>
    <property type="match status" value="2"/>
</dbReference>
<evidence type="ECO:0000256" key="9">
    <source>
        <dbReference type="SAM" id="Phobius"/>
    </source>
</evidence>
<comment type="subcellular location">
    <subcellularLocation>
        <location evidence="1">Membrane</location>
        <topology evidence="1">Multi-pass membrane protein</topology>
    </subcellularLocation>
</comment>